<evidence type="ECO:0000256" key="3">
    <source>
        <dbReference type="ARBA" id="ARBA00022679"/>
    </source>
</evidence>
<comment type="caution">
    <text evidence="5">The sequence shown here is derived from an EMBL/GenBank/DDBJ whole genome shotgun (WGS) entry which is preliminary data.</text>
</comment>
<evidence type="ECO:0000256" key="2">
    <source>
        <dbReference type="ARBA" id="ARBA00022490"/>
    </source>
</evidence>
<keyword evidence="4" id="KW-0704">Schiff base</keyword>
<comment type="subcellular location">
    <subcellularLocation>
        <location evidence="1">Cytoplasm</location>
    </subcellularLocation>
</comment>
<dbReference type="Pfam" id="PF00923">
    <property type="entry name" value="TAL_FSA"/>
    <property type="match status" value="1"/>
</dbReference>
<proteinExistence type="predicted"/>
<organism evidence="5 6">
    <name type="scientific">Lacrimispora celerecrescens</name>
    <dbReference type="NCBI Taxonomy" id="29354"/>
    <lineage>
        <taxon>Bacteria</taxon>
        <taxon>Bacillati</taxon>
        <taxon>Bacillota</taxon>
        <taxon>Clostridia</taxon>
        <taxon>Lachnospirales</taxon>
        <taxon>Lachnospiraceae</taxon>
        <taxon>Lacrimispora</taxon>
    </lineage>
</organism>
<protein>
    <submittedName>
        <fullName evidence="5">Transaldolase</fullName>
    </submittedName>
</protein>
<dbReference type="AlphaFoldDB" id="A0A084JPS9"/>
<dbReference type="SUPFAM" id="SSF51569">
    <property type="entry name" value="Aldolase"/>
    <property type="match status" value="1"/>
</dbReference>
<dbReference type="EMBL" id="JPME01000008">
    <property type="protein sequence ID" value="KEZ90963.1"/>
    <property type="molecule type" value="Genomic_DNA"/>
</dbReference>
<dbReference type="Gene3D" id="3.20.20.70">
    <property type="entry name" value="Aldolase class I"/>
    <property type="match status" value="1"/>
</dbReference>
<name>A0A084JPS9_9FIRM</name>
<evidence type="ECO:0000256" key="4">
    <source>
        <dbReference type="ARBA" id="ARBA00023270"/>
    </source>
</evidence>
<sequence>MKFIIDDASIEKIKEIYDTFAVDGVTTNPSILAKNGKQPFETLREIREFIGPEAELHVQVVAADAEGMVEEAHRIQKELGMNTYVKIPTTKEGLKAMKDLKKEGANVTATAIYTQMQAFLAGKAGADYAAPYVNRIDNLGANGVRAAKDIHDIFKKNGLKTEVLAASFKNSQQVLELCQYGVGASTISPDVIEGLIKNDTVTMAVNAFTKDFEGLCGAGMTMKDCM</sequence>
<dbReference type="PROSITE" id="PS01054">
    <property type="entry name" value="TRANSALDOLASE_1"/>
    <property type="match status" value="1"/>
</dbReference>
<gene>
    <name evidence="5" type="ORF">IO98_06190</name>
</gene>
<dbReference type="OrthoDB" id="9807051at2"/>
<dbReference type="Proteomes" id="UP000028525">
    <property type="component" value="Unassembled WGS sequence"/>
</dbReference>
<reference evidence="5 6" key="1">
    <citation type="submission" date="2014-07" db="EMBL/GenBank/DDBJ databases">
        <title>Draft genome of Clostridium celerecrescens 152B isolated from sediments associated with methane hydrate from Krishna Godavari basin.</title>
        <authorList>
            <person name="Honkalas V.S."/>
            <person name="Dabir A.P."/>
            <person name="Arora P."/>
            <person name="Dhakephalkar P.K."/>
        </authorList>
    </citation>
    <scope>NUCLEOTIDE SEQUENCE [LARGE SCALE GENOMIC DNA]</scope>
    <source>
        <strain evidence="5 6">152B</strain>
    </source>
</reference>
<dbReference type="GO" id="GO:0005737">
    <property type="term" value="C:cytoplasm"/>
    <property type="evidence" value="ECO:0007669"/>
    <property type="project" value="UniProtKB-SubCell"/>
</dbReference>
<dbReference type="NCBIfam" id="NF009299">
    <property type="entry name" value="PRK12656.1"/>
    <property type="match status" value="1"/>
</dbReference>
<keyword evidence="3" id="KW-0808">Transferase</keyword>
<dbReference type="PANTHER" id="PTHR10683:SF36">
    <property type="entry name" value="TRANSALDOLASE"/>
    <property type="match status" value="1"/>
</dbReference>
<dbReference type="CDD" id="cd00956">
    <property type="entry name" value="Transaldolase_FSA"/>
    <property type="match status" value="1"/>
</dbReference>
<dbReference type="RefSeq" id="WP_038279067.1">
    <property type="nucleotide sequence ID" value="NZ_JPME01000008.1"/>
</dbReference>
<dbReference type="PANTHER" id="PTHR10683">
    <property type="entry name" value="TRANSALDOLASE"/>
    <property type="match status" value="1"/>
</dbReference>
<keyword evidence="2" id="KW-0963">Cytoplasm</keyword>
<dbReference type="FunFam" id="3.20.20.70:FF:000018">
    <property type="entry name" value="Probable transaldolase"/>
    <property type="match status" value="1"/>
</dbReference>
<dbReference type="InterPro" id="IPR013785">
    <property type="entry name" value="Aldolase_TIM"/>
</dbReference>
<evidence type="ECO:0000313" key="5">
    <source>
        <dbReference type="EMBL" id="KEZ90963.1"/>
    </source>
</evidence>
<dbReference type="STRING" id="29354.IO98_06190"/>
<accession>A0A084JPS9</accession>
<dbReference type="GO" id="GO:0016832">
    <property type="term" value="F:aldehyde-lyase activity"/>
    <property type="evidence" value="ECO:0007669"/>
    <property type="project" value="InterPro"/>
</dbReference>
<dbReference type="InterPro" id="IPR001585">
    <property type="entry name" value="TAL/FSA"/>
</dbReference>
<evidence type="ECO:0000256" key="1">
    <source>
        <dbReference type="ARBA" id="ARBA00004496"/>
    </source>
</evidence>
<keyword evidence="6" id="KW-1185">Reference proteome</keyword>
<dbReference type="GO" id="GO:0016740">
    <property type="term" value="F:transferase activity"/>
    <property type="evidence" value="ECO:0007669"/>
    <property type="project" value="UniProtKB-KW"/>
</dbReference>
<evidence type="ECO:0000313" key="6">
    <source>
        <dbReference type="Proteomes" id="UP000028525"/>
    </source>
</evidence>
<dbReference type="InterPro" id="IPR033919">
    <property type="entry name" value="TSA/FSA_arc/bac"/>
</dbReference>
<dbReference type="GO" id="GO:0005975">
    <property type="term" value="P:carbohydrate metabolic process"/>
    <property type="evidence" value="ECO:0007669"/>
    <property type="project" value="InterPro"/>
</dbReference>
<dbReference type="InterPro" id="IPR018225">
    <property type="entry name" value="Transaldolase_AS"/>
</dbReference>